<name>A0AAD9JPN2_9ANNE</name>
<feature type="coiled-coil region" evidence="1">
    <location>
        <begin position="105"/>
        <end position="142"/>
    </location>
</feature>
<comment type="caution">
    <text evidence="2">The sequence shown here is derived from an EMBL/GenBank/DDBJ whole genome shotgun (WGS) entry which is preliminary data.</text>
</comment>
<keyword evidence="1" id="KW-0175">Coiled coil</keyword>
<reference evidence="2" key="1">
    <citation type="journal article" date="2023" name="Mol. Biol. Evol.">
        <title>Third-Generation Sequencing Reveals the Adaptive Role of the Epigenome in Three Deep-Sea Polychaetes.</title>
        <authorList>
            <person name="Perez M."/>
            <person name="Aroh O."/>
            <person name="Sun Y."/>
            <person name="Lan Y."/>
            <person name="Juniper S.K."/>
            <person name="Young C.R."/>
            <person name="Angers B."/>
            <person name="Qian P.Y."/>
        </authorList>
    </citation>
    <scope>NUCLEOTIDE SEQUENCE</scope>
    <source>
        <strain evidence="2">P08H-3</strain>
    </source>
</reference>
<proteinExistence type="predicted"/>
<organism evidence="2 3">
    <name type="scientific">Paralvinella palmiformis</name>
    <dbReference type="NCBI Taxonomy" id="53620"/>
    <lineage>
        <taxon>Eukaryota</taxon>
        <taxon>Metazoa</taxon>
        <taxon>Spiralia</taxon>
        <taxon>Lophotrochozoa</taxon>
        <taxon>Annelida</taxon>
        <taxon>Polychaeta</taxon>
        <taxon>Sedentaria</taxon>
        <taxon>Canalipalpata</taxon>
        <taxon>Terebellida</taxon>
        <taxon>Terebelliformia</taxon>
        <taxon>Alvinellidae</taxon>
        <taxon>Paralvinella</taxon>
    </lineage>
</organism>
<dbReference type="EMBL" id="JAODUP010000199">
    <property type="protein sequence ID" value="KAK2157083.1"/>
    <property type="molecule type" value="Genomic_DNA"/>
</dbReference>
<accession>A0AAD9JPN2</accession>
<sequence>MNESLEIEQRLESLSKLDPAIKVELHKSKIQVDQLKNAFHNEYVRYSMLHALDAASKNGDTLEATISSSLTGDTPMEEEMSNIQKEVNKMKKDIDQSKSCIEDTSKELEKAYEDYEAGLKVLNELTEEYQLKQNTLSTTNLNDDSENTLDSVQKMKAAINTLSRDTEKQLRATELSILTMNSVLLEDKEQNNRMKIDMTHCSEQKRILEWCHKVLDFIEVLPGIKDRGVIGDRWCVSIAGVESESSNLKLNVTMTLGWCYDKPVLRSVQVDNTDLDLNSVINRAIELNDIRYLLANLQNVWLSRYMFVSELETLRQSYALDWDQSTHTLKVIFGKRADLVCILNVRPDYPSSGTITLESVKGDSHIDLESIKLVTQNSTLTDWLNHLHKKLGKI</sequence>
<dbReference type="AlphaFoldDB" id="A0AAD9JPN2"/>
<evidence type="ECO:0000313" key="3">
    <source>
        <dbReference type="Proteomes" id="UP001208570"/>
    </source>
</evidence>
<gene>
    <name evidence="2" type="ORF">LSH36_199g02019</name>
</gene>
<protein>
    <submittedName>
        <fullName evidence="2">Uncharacterized protein</fullName>
    </submittedName>
</protein>
<evidence type="ECO:0000256" key="1">
    <source>
        <dbReference type="SAM" id="Coils"/>
    </source>
</evidence>
<keyword evidence="3" id="KW-1185">Reference proteome</keyword>
<evidence type="ECO:0000313" key="2">
    <source>
        <dbReference type="EMBL" id="KAK2157083.1"/>
    </source>
</evidence>
<dbReference type="Proteomes" id="UP001208570">
    <property type="component" value="Unassembled WGS sequence"/>
</dbReference>